<evidence type="ECO:0000256" key="1">
    <source>
        <dbReference type="SAM" id="MobiDB-lite"/>
    </source>
</evidence>
<name>A0A8J4DQA5_9ACTN</name>
<organism evidence="2 3">
    <name type="scientific">Virgisporangium aliadipatigenens</name>
    <dbReference type="NCBI Taxonomy" id="741659"/>
    <lineage>
        <taxon>Bacteria</taxon>
        <taxon>Bacillati</taxon>
        <taxon>Actinomycetota</taxon>
        <taxon>Actinomycetes</taxon>
        <taxon>Micromonosporales</taxon>
        <taxon>Micromonosporaceae</taxon>
        <taxon>Virgisporangium</taxon>
    </lineage>
</organism>
<dbReference type="Proteomes" id="UP000619260">
    <property type="component" value="Unassembled WGS sequence"/>
</dbReference>
<accession>A0A8J4DQA5</accession>
<evidence type="ECO:0000313" key="2">
    <source>
        <dbReference type="EMBL" id="GIJ45207.1"/>
    </source>
</evidence>
<comment type="caution">
    <text evidence="2">The sequence shown here is derived from an EMBL/GenBank/DDBJ whole genome shotgun (WGS) entry which is preliminary data.</text>
</comment>
<keyword evidence="3" id="KW-1185">Reference proteome</keyword>
<feature type="region of interest" description="Disordered" evidence="1">
    <location>
        <begin position="28"/>
        <end position="66"/>
    </location>
</feature>
<dbReference type="AlphaFoldDB" id="A0A8J4DQA5"/>
<feature type="compositionally biased region" description="Low complexity" evidence="1">
    <location>
        <begin position="32"/>
        <end position="60"/>
    </location>
</feature>
<protein>
    <submittedName>
        <fullName evidence="2">Uncharacterized protein</fullName>
    </submittedName>
</protein>
<reference evidence="2" key="1">
    <citation type="submission" date="2021-01" db="EMBL/GenBank/DDBJ databases">
        <title>Whole genome shotgun sequence of Virgisporangium aliadipatigenens NBRC 105644.</title>
        <authorList>
            <person name="Komaki H."/>
            <person name="Tamura T."/>
        </authorList>
    </citation>
    <scope>NUCLEOTIDE SEQUENCE</scope>
    <source>
        <strain evidence="2">NBRC 105644</strain>
    </source>
</reference>
<proteinExistence type="predicted"/>
<evidence type="ECO:0000313" key="3">
    <source>
        <dbReference type="Proteomes" id="UP000619260"/>
    </source>
</evidence>
<sequence>MPIVHRVSVRGDLAGEYRRALIAASLAPPEKPATAKPATEKAVSAKAVSAKASREAPPAARGRRGVRQRAEALAAAAVRLAGEGRASDATHAAAQAYAVAVNVRDVTDRCGILGSVVPYLPARLLPDALARARRVDSPHRRIPLLLALGGRMDGPVAEARSLARAAVTASERILLGSLVVPHLAEPERRAEVAGVLDAFEADLGDRSEDFGRSQALVALAPFLGEQVERAWNFARHLIREGARRDAMVALLPHLPHAALPAVLIDARAFADAAVRARVLSALAALLPAEQRPSVDAAARRFNDEAARAGALAVLARHLPAATRAPLVHAALPPFDPSTGRPELAWVRAGAAELLPAEAIPAFVADARALTDPDVRARTLAGLVPVVPAAQRATLAGEALAAAADSVEPDGLAVLLAPYLPAERFDQALDVARYCHEEAALVGALRDVPEPWPAAILHGVVEDVARGERSTRTLAELAAHLPADLLRTALAPIRGIERPDARAAALAAVAAHLPAAVAKAEIAAEVERLDRLTDPVTALAARFALLAQLNDTAVTALLADARAEPDPLRRTELLTALLPVRPTVAAEAWEAARAMPPTPYRLHKLAAVAPYLPPPYRTELLDRIEEAPAVLTALAPLLTERELPRAIALATRTETLAALLTRAHRLWREDPTVPLRELAGAVLRGRSRAQCLALGVALAPVLADLDGTGAVADAVEAIALIGARWP</sequence>
<dbReference type="EMBL" id="BOPF01000006">
    <property type="protein sequence ID" value="GIJ45207.1"/>
    <property type="molecule type" value="Genomic_DNA"/>
</dbReference>
<gene>
    <name evidence="2" type="ORF">Val02_20930</name>
</gene>